<dbReference type="InterPro" id="IPR000182">
    <property type="entry name" value="GNAT_dom"/>
</dbReference>
<evidence type="ECO:0000256" key="1">
    <source>
        <dbReference type="ARBA" id="ARBA00022679"/>
    </source>
</evidence>
<comment type="caution">
    <text evidence="4">The sequence shown here is derived from an EMBL/GenBank/DDBJ whole genome shotgun (WGS) entry which is preliminary data.</text>
</comment>
<dbReference type="SUPFAM" id="SSF55729">
    <property type="entry name" value="Acyl-CoA N-acyltransferases (Nat)"/>
    <property type="match status" value="1"/>
</dbReference>
<dbReference type="Gene3D" id="3.40.630.30">
    <property type="match status" value="1"/>
</dbReference>
<gene>
    <name evidence="4" type="ORF">ACFSOY_10995</name>
</gene>
<dbReference type="Pfam" id="PF00583">
    <property type="entry name" value="Acetyltransf_1"/>
    <property type="match status" value="1"/>
</dbReference>
<dbReference type="CDD" id="cd04301">
    <property type="entry name" value="NAT_SF"/>
    <property type="match status" value="1"/>
</dbReference>
<name>A0ABW4ZX85_9BACL</name>
<keyword evidence="2 4" id="KW-0012">Acyltransferase</keyword>
<feature type="domain" description="N-acetyltransferase" evidence="3">
    <location>
        <begin position="3"/>
        <end position="146"/>
    </location>
</feature>
<dbReference type="GO" id="GO:0016746">
    <property type="term" value="F:acyltransferase activity"/>
    <property type="evidence" value="ECO:0007669"/>
    <property type="project" value="UniProtKB-KW"/>
</dbReference>
<reference evidence="5" key="1">
    <citation type="journal article" date="2019" name="Int. J. Syst. Evol. Microbiol.">
        <title>The Global Catalogue of Microorganisms (GCM) 10K type strain sequencing project: providing services to taxonomists for standard genome sequencing and annotation.</title>
        <authorList>
            <consortium name="The Broad Institute Genomics Platform"/>
            <consortium name="The Broad Institute Genome Sequencing Center for Infectious Disease"/>
            <person name="Wu L."/>
            <person name="Ma J."/>
        </authorList>
    </citation>
    <scope>NUCLEOTIDE SEQUENCE [LARGE SCALE GENOMIC DNA]</scope>
    <source>
        <strain evidence="5">CGMCC 1.13574</strain>
    </source>
</reference>
<keyword evidence="5" id="KW-1185">Reference proteome</keyword>
<organism evidence="4 5">
    <name type="scientific">Tumebacillus lipolyticus</name>
    <dbReference type="NCBI Taxonomy" id="1280370"/>
    <lineage>
        <taxon>Bacteria</taxon>
        <taxon>Bacillati</taxon>
        <taxon>Bacillota</taxon>
        <taxon>Bacilli</taxon>
        <taxon>Bacillales</taxon>
        <taxon>Alicyclobacillaceae</taxon>
        <taxon>Tumebacillus</taxon>
    </lineage>
</organism>
<sequence>MNITLRKIVRDNLEACILLQPAPEQQKFVAPNVESLAQAYVEPTLNPYAIYADEEMVGFVMYGLDWDDNNYWVYRLMIAPAHQGKGYAKAAMREVINRLAATPDCTKAIIGFHPDNLAAAKLYASLGFEDGGKAPWGEQLMVMTFPR</sequence>
<proteinExistence type="predicted"/>
<dbReference type="EC" id="2.3.-.-" evidence="4"/>
<evidence type="ECO:0000313" key="5">
    <source>
        <dbReference type="Proteomes" id="UP001597343"/>
    </source>
</evidence>
<evidence type="ECO:0000313" key="4">
    <source>
        <dbReference type="EMBL" id="MFD2170527.1"/>
    </source>
</evidence>
<dbReference type="Proteomes" id="UP001597343">
    <property type="component" value="Unassembled WGS sequence"/>
</dbReference>
<accession>A0ABW4ZX85</accession>
<protein>
    <submittedName>
        <fullName evidence="4">GNAT family N-acetyltransferase</fullName>
        <ecNumber evidence="4">2.3.-.-</ecNumber>
    </submittedName>
</protein>
<evidence type="ECO:0000259" key="3">
    <source>
        <dbReference type="PROSITE" id="PS51186"/>
    </source>
</evidence>
<dbReference type="PROSITE" id="PS51186">
    <property type="entry name" value="GNAT"/>
    <property type="match status" value="1"/>
</dbReference>
<dbReference type="InterPro" id="IPR050680">
    <property type="entry name" value="YpeA/RimI_acetyltransf"/>
</dbReference>
<dbReference type="InterPro" id="IPR016181">
    <property type="entry name" value="Acyl_CoA_acyltransferase"/>
</dbReference>
<keyword evidence="1 4" id="KW-0808">Transferase</keyword>
<dbReference type="EMBL" id="JBHUIO010000005">
    <property type="protein sequence ID" value="MFD2170527.1"/>
    <property type="molecule type" value="Genomic_DNA"/>
</dbReference>
<evidence type="ECO:0000256" key="2">
    <source>
        <dbReference type="ARBA" id="ARBA00023315"/>
    </source>
</evidence>
<dbReference type="PANTHER" id="PTHR43420">
    <property type="entry name" value="ACETYLTRANSFERASE"/>
    <property type="match status" value="1"/>
</dbReference>
<dbReference type="PANTHER" id="PTHR43420:SF47">
    <property type="entry name" value="N-ACETYLTRANSFERASE DOMAIN-CONTAINING PROTEIN"/>
    <property type="match status" value="1"/>
</dbReference>
<dbReference type="RefSeq" id="WP_386046534.1">
    <property type="nucleotide sequence ID" value="NZ_JBHUIO010000005.1"/>
</dbReference>